<evidence type="ECO:0000313" key="9">
    <source>
        <dbReference type="Proteomes" id="UP001491552"/>
    </source>
</evidence>
<proteinExistence type="inferred from homology"/>
<dbReference type="PANTHER" id="PTHR15239:SF6">
    <property type="entry name" value="RIBOSOME QUALITY CONTROL COMPLEX SUBUNIT NEMF"/>
    <property type="match status" value="1"/>
</dbReference>
<dbReference type="InterPro" id="IPR008532">
    <property type="entry name" value="NFACT_RNA-bd"/>
</dbReference>
<dbReference type="Pfam" id="PF05833">
    <property type="entry name" value="NFACT_N"/>
    <property type="match status" value="1"/>
</dbReference>
<comment type="similarity">
    <text evidence="5">Belongs to the NEMF family.</text>
</comment>
<sequence length="583" mass="66187">MPFDAMFLTAVAAELRPALVGARVDKVQQPARDTVVLQLRGRDGGGRLLLSANGNRPRVHLTQAQLENPAQPPMFCMLLRKHLAGGRLADIRQPAAERMLDLTFDCTDELGVPCRKHLILELVGRNSNLILTGPDGRILDCLRRVDFEMSELRQLLPGLFYHEPPRQDRRIPQETTEAELLALLDRPDAAMRLDKWLLAHFAGLSPLIARELSFRFSGETDAPIPTLDAARLAAFLTAEFAALPPVQMQPMLMWKDGAPTDFTYRDIRQYGGYLRAEPCESFSALLDRFYTETDHAERMRQRSQTLRKAISNLHERTRRKLELQRQELEATHDREQLRRQGDIVTANLHAITRGQTLLRAEDFYDEDLREIEIPLKPNLSPQQNAARFYKDYARAKHAEQVLTQQIAQGEIEEAYLGGVLEELARAENERDLSEIRAELEAGGYVRPADRRKQARQQPSKPMHFRSSDGFDIFVGRNNRQNDQLSLKTARRDDLWLHVQKFHGTHVIIACAGIQPPDGTITEAAELAAYYSEAREGQNVPVDVTPVRFLRKPNGAKPGMVVYDRYRTVLVTPDAALPARLRVE</sequence>
<keyword evidence="3 5" id="KW-0694">RNA-binding</keyword>
<dbReference type="Gene3D" id="2.30.310.10">
    <property type="entry name" value="ibrinogen binding protein from staphylococcus aureus domain"/>
    <property type="match status" value="1"/>
</dbReference>
<feature type="coiled-coil region" evidence="5">
    <location>
        <begin position="296"/>
        <end position="340"/>
    </location>
</feature>
<dbReference type="PANTHER" id="PTHR15239">
    <property type="entry name" value="NUCLEAR EXPORT MEDIATOR FACTOR NEMF"/>
    <property type="match status" value="1"/>
</dbReference>
<reference evidence="8 9" key="1">
    <citation type="submission" date="2024-03" db="EMBL/GenBank/DDBJ databases">
        <title>Human intestinal bacterial collection.</title>
        <authorList>
            <person name="Pauvert C."/>
            <person name="Hitch T.C.A."/>
            <person name="Clavel T."/>
        </authorList>
    </citation>
    <scope>NUCLEOTIDE SEQUENCE [LARGE SCALE GENOMIC DNA]</scope>
    <source>
        <strain evidence="8 9">CLA-AA-H192</strain>
    </source>
</reference>
<evidence type="ECO:0000256" key="4">
    <source>
        <dbReference type="ARBA" id="ARBA00022917"/>
    </source>
</evidence>
<keyword evidence="1 5" id="KW-0820">tRNA-binding</keyword>
<evidence type="ECO:0000256" key="6">
    <source>
        <dbReference type="SAM" id="MobiDB-lite"/>
    </source>
</evidence>
<dbReference type="InterPro" id="IPR043682">
    <property type="entry name" value="RqcH_bacterial"/>
</dbReference>
<evidence type="ECO:0000259" key="7">
    <source>
        <dbReference type="Pfam" id="PF05670"/>
    </source>
</evidence>
<evidence type="ECO:0000256" key="5">
    <source>
        <dbReference type="HAMAP-Rule" id="MF_00844"/>
    </source>
</evidence>
<evidence type="ECO:0000256" key="3">
    <source>
        <dbReference type="ARBA" id="ARBA00022884"/>
    </source>
</evidence>
<protein>
    <recommendedName>
        <fullName evidence="5">Rqc2 homolog RqcH</fullName>
        <shortName evidence="5">RqcH</shortName>
    </recommendedName>
</protein>
<accession>A0ABV1G2S1</accession>
<keyword evidence="5" id="KW-0175">Coiled coil</keyword>
<dbReference type="Gene3D" id="1.10.8.50">
    <property type="match status" value="1"/>
</dbReference>
<dbReference type="InterPro" id="IPR051608">
    <property type="entry name" value="RQC_Subunit_NEMF"/>
</dbReference>
<comment type="function">
    <text evidence="5">Key component of the ribosome quality control system (RQC), a ribosome-associated complex that mediates the extraction of incompletely synthesized nascent chains from stalled ribosomes and their subsequent degradation. RqcH recruits Ala-charged tRNA, and with RqcP directs the elongation of stalled nascent chains on 50S ribosomal subunits, leading to non-templated C-terminal alanine extensions (Ala tail). The Ala tail promotes nascent chain degradation. May add between 1 and at least 8 Ala residues. Binds to stalled 50S ribosomal subunits.</text>
</comment>
<comment type="caution">
    <text evidence="8">The sequence shown here is derived from an EMBL/GenBank/DDBJ whole genome shotgun (WGS) entry which is preliminary data.</text>
</comment>
<feature type="region of interest" description="Disordered" evidence="6">
    <location>
        <begin position="446"/>
        <end position="467"/>
    </location>
</feature>
<comment type="subunit">
    <text evidence="5">Associates with stalled 50S ribosomal subunits. Binds to RqcP.</text>
</comment>
<keyword evidence="4 5" id="KW-0648">Protein biosynthesis</keyword>
<dbReference type="Proteomes" id="UP001491552">
    <property type="component" value="Unassembled WGS sequence"/>
</dbReference>
<dbReference type="RefSeq" id="WP_349134427.1">
    <property type="nucleotide sequence ID" value="NZ_JBBMFF010000036.1"/>
</dbReference>
<gene>
    <name evidence="5" type="primary">rqcH</name>
    <name evidence="8" type="ORF">WMO66_00370</name>
</gene>
<name>A0ABV1G2S1_9FIRM</name>
<dbReference type="EMBL" id="JBBMFF010000036">
    <property type="protein sequence ID" value="MEQ2509710.1"/>
    <property type="molecule type" value="Genomic_DNA"/>
</dbReference>
<organism evidence="8 9">
    <name type="scientific">Faecousia intestinalis</name>
    <dbReference type="NCBI Taxonomy" id="3133167"/>
    <lineage>
        <taxon>Bacteria</taxon>
        <taxon>Bacillati</taxon>
        <taxon>Bacillota</taxon>
        <taxon>Clostridia</taxon>
        <taxon>Eubacteriales</taxon>
        <taxon>Oscillospiraceae</taxon>
        <taxon>Faecousia</taxon>
    </lineage>
</organism>
<evidence type="ECO:0000313" key="8">
    <source>
        <dbReference type="EMBL" id="MEQ2509710.1"/>
    </source>
</evidence>
<feature type="domain" description="NFACT RNA-binding" evidence="7">
    <location>
        <begin position="460"/>
        <end position="554"/>
    </location>
</feature>
<keyword evidence="9" id="KW-1185">Reference proteome</keyword>
<evidence type="ECO:0000256" key="1">
    <source>
        <dbReference type="ARBA" id="ARBA00022555"/>
    </source>
</evidence>
<evidence type="ECO:0000256" key="2">
    <source>
        <dbReference type="ARBA" id="ARBA00022730"/>
    </source>
</evidence>
<dbReference type="Pfam" id="PF05670">
    <property type="entry name" value="NFACT-R_1"/>
    <property type="match status" value="1"/>
</dbReference>
<keyword evidence="2 5" id="KW-0699">rRNA-binding</keyword>
<dbReference type="HAMAP" id="MF_00844_B">
    <property type="entry name" value="RqcH_B"/>
    <property type="match status" value="1"/>
</dbReference>